<evidence type="ECO:0000313" key="2">
    <source>
        <dbReference type="Proteomes" id="UP001589605"/>
    </source>
</evidence>
<name>A0ABV5F3E0_9FLAO</name>
<sequence>MANHDNIPVWEVDISVIGPISIRNRIRINTRKELKHSEPFYSDISITNNENGFQATVTAFAPTSELAEKAAILFFGRMLDVLSINLNLSLQLDVSNNVIIQKTNENVKRIVDQNDFIIAFQDSRFLSLTETTFLRGLSWFRKGKYSQDPYDKFLAFWNSIETVTSKYNPNKISCKSKGSKCHMWECFKKIWGECENWEFIGGQNKWIDEGYSIRKDIAHGIIPIEIDHIEKIVTKLPEIENVSHKFLIDWMKNELKTDVSVDVFKKLK</sequence>
<proteinExistence type="predicted"/>
<accession>A0ABV5F3E0</accession>
<protein>
    <recommendedName>
        <fullName evidence="3">Apea-like HEPN domain-containing protein</fullName>
    </recommendedName>
</protein>
<evidence type="ECO:0000313" key="1">
    <source>
        <dbReference type="EMBL" id="MFB9053939.1"/>
    </source>
</evidence>
<evidence type="ECO:0008006" key="3">
    <source>
        <dbReference type="Google" id="ProtNLM"/>
    </source>
</evidence>
<dbReference type="RefSeq" id="WP_382383294.1">
    <property type="nucleotide sequence ID" value="NZ_JBHMEZ010000012.1"/>
</dbReference>
<keyword evidence="2" id="KW-1185">Reference proteome</keyword>
<organism evidence="1 2">
    <name type="scientific">Formosa undariae</name>
    <dbReference type="NCBI Taxonomy" id="1325436"/>
    <lineage>
        <taxon>Bacteria</taxon>
        <taxon>Pseudomonadati</taxon>
        <taxon>Bacteroidota</taxon>
        <taxon>Flavobacteriia</taxon>
        <taxon>Flavobacteriales</taxon>
        <taxon>Flavobacteriaceae</taxon>
        <taxon>Formosa</taxon>
    </lineage>
</organism>
<comment type="caution">
    <text evidence="1">The sequence shown here is derived from an EMBL/GenBank/DDBJ whole genome shotgun (WGS) entry which is preliminary data.</text>
</comment>
<dbReference type="Proteomes" id="UP001589605">
    <property type="component" value="Unassembled WGS sequence"/>
</dbReference>
<gene>
    <name evidence="1" type="ORF">ACFFVB_12705</name>
</gene>
<reference evidence="1 2" key="1">
    <citation type="submission" date="2024-09" db="EMBL/GenBank/DDBJ databases">
        <authorList>
            <person name="Sun Q."/>
            <person name="Mori K."/>
        </authorList>
    </citation>
    <scope>NUCLEOTIDE SEQUENCE [LARGE SCALE GENOMIC DNA]</scope>
    <source>
        <strain evidence="1 2">CECT 8286</strain>
    </source>
</reference>
<dbReference type="EMBL" id="JBHMEZ010000012">
    <property type="protein sequence ID" value="MFB9053939.1"/>
    <property type="molecule type" value="Genomic_DNA"/>
</dbReference>